<keyword evidence="2" id="KW-0812">Transmembrane</keyword>
<evidence type="ECO:0000256" key="1">
    <source>
        <dbReference type="SAM" id="MobiDB-lite"/>
    </source>
</evidence>
<accession>A0A2N9ELA2</accession>
<feature type="transmembrane region" description="Helical" evidence="2">
    <location>
        <begin position="71"/>
        <end position="93"/>
    </location>
</feature>
<evidence type="ECO:0000313" key="3">
    <source>
        <dbReference type="EMBL" id="SPC75568.1"/>
    </source>
</evidence>
<protein>
    <submittedName>
        <fullName evidence="3">Uncharacterized protein</fullName>
    </submittedName>
</protein>
<feature type="region of interest" description="Disordered" evidence="1">
    <location>
        <begin position="1"/>
        <end position="55"/>
    </location>
</feature>
<reference evidence="3" key="1">
    <citation type="submission" date="2018-02" db="EMBL/GenBank/DDBJ databases">
        <authorList>
            <person name="Cohen D.B."/>
            <person name="Kent A.D."/>
        </authorList>
    </citation>
    <scope>NUCLEOTIDE SEQUENCE</scope>
</reference>
<dbReference type="AlphaFoldDB" id="A0A2N9ELA2"/>
<organism evidence="3">
    <name type="scientific">Fagus sylvatica</name>
    <name type="common">Beechnut</name>
    <dbReference type="NCBI Taxonomy" id="28930"/>
    <lineage>
        <taxon>Eukaryota</taxon>
        <taxon>Viridiplantae</taxon>
        <taxon>Streptophyta</taxon>
        <taxon>Embryophyta</taxon>
        <taxon>Tracheophyta</taxon>
        <taxon>Spermatophyta</taxon>
        <taxon>Magnoliopsida</taxon>
        <taxon>eudicotyledons</taxon>
        <taxon>Gunneridae</taxon>
        <taxon>Pentapetalae</taxon>
        <taxon>rosids</taxon>
        <taxon>fabids</taxon>
        <taxon>Fagales</taxon>
        <taxon>Fagaceae</taxon>
        <taxon>Fagus</taxon>
    </lineage>
</organism>
<keyword evidence="2" id="KW-0472">Membrane</keyword>
<dbReference type="EMBL" id="OIVN01000168">
    <property type="protein sequence ID" value="SPC75568.1"/>
    <property type="molecule type" value="Genomic_DNA"/>
</dbReference>
<keyword evidence="2" id="KW-1133">Transmembrane helix</keyword>
<dbReference type="PANTHER" id="PTHR37186">
    <property type="entry name" value="OS06G0524500 PROTEIN"/>
    <property type="match status" value="1"/>
</dbReference>
<name>A0A2N9ELA2_FAGSY</name>
<proteinExistence type="predicted"/>
<dbReference type="PANTHER" id="PTHR37186:SF1">
    <property type="entry name" value="OS06G0524500 PROTEIN"/>
    <property type="match status" value="1"/>
</dbReference>
<feature type="compositionally biased region" description="Polar residues" evidence="1">
    <location>
        <begin position="22"/>
        <end position="37"/>
    </location>
</feature>
<feature type="region of interest" description="Disordered" evidence="1">
    <location>
        <begin position="97"/>
        <end position="124"/>
    </location>
</feature>
<feature type="compositionally biased region" description="Low complexity" evidence="1">
    <location>
        <begin position="8"/>
        <end position="21"/>
    </location>
</feature>
<sequence length="124" mass="13870">MSDHHQEPNQPQNLPSSSSSNKTPTEINNAKTETNFPGQKVRYRNPPDATNPDPATLREQWRFAIRQYSKWYSHAWGTAIFAGISFFALGWFIKGSNPLPSLQDKPPEPPSSSSSANDAKEGRQ</sequence>
<gene>
    <name evidence="3" type="ORF">FSB_LOCUS3450</name>
</gene>
<evidence type="ECO:0000256" key="2">
    <source>
        <dbReference type="SAM" id="Phobius"/>
    </source>
</evidence>